<dbReference type="Proteomes" id="UP001175271">
    <property type="component" value="Unassembled WGS sequence"/>
</dbReference>
<keyword evidence="2" id="KW-1185">Reference proteome</keyword>
<accession>A0AA39M5F9</accession>
<evidence type="ECO:0000313" key="2">
    <source>
        <dbReference type="Proteomes" id="UP001175271"/>
    </source>
</evidence>
<proteinExistence type="predicted"/>
<dbReference type="AlphaFoldDB" id="A0AA39M5F9"/>
<evidence type="ECO:0000313" key="1">
    <source>
        <dbReference type="EMBL" id="KAK0421234.1"/>
    </source>
</evidence>
<organism evidence="1 2">
    <name type="scientific">Steinernema hermaphroditum</name>
    <dbReference type="NCBI Taxonomy" id="289476"/>
    <lineage>
        <taxon>Eukaryota</taxon>
        <taxon>Metazoa</taxon>
        <taxon>Ecdysozoa</taxon>
        <taxon>Nematoda</taxon>
        <taxon>Chromadorea</taxon>
        <taxon>Rhabditida</taxon>
        <taxon>Tylenchina</taxon>
        <taxon>Panagrolaimomorpha</taxon>
        <taxon>Strongyloidoidea</taxon>
        <taxon>Steinernematidae</taxon>
        <taxon>Steinernema</taxon>
    </lineage>
</organism>
<reference evidence="1" key="1">
    <citation type="submission" date="2023-06" db="EMBL/GenBank/DDBJ databases">
        <title>Genomic analysis of the entomopathogenic nematode Steinernema hermaphroditum.</title>
        <authorList>
            <person name="Schwarz E.M."/>
            <person name="Heppert J.K."/>
            <person name="Baniya A."/>
            <person name="Schwartz H.T."/>
            <person name="Tan C.-H."/>
            <person name="Antoshechkin I."/>
            <person name="Sternberg P.W."/>
            <person name="Goodrich-Blair H."/>
            <person name="Dillman A.R."/>
        </authorList>
    </citation>
    <scope>NUCLEOTIDE SEQUENCE</scope>
    <source>
        <strain evidence="1">PS9179</strain>
        <tissue evidence="1">Whole animal</tissue>
    </source>
</reference>
<comment type="caution">
    <text evidence="1">The sequence shown here is derived from an EMBL/GenBank/DDBJ whole genome shotgun (WGS) entry which is preliminary data.</text>
</comment>
<dbReference type="EMBL" id="JAUCMV010000002">
    <property type="protein sequence ID" value="KAK0421234.1"/>
    <property type="molecule type" value="Genomic_DNA"/>
</dbReference>
<protein>
    <submittedName>
        <fullName evidence="1">Uncharacterized protein</fullName>
    </submittedName>
</protein>
<name>A0AA39M5F9_9BILA</name>
<sequence length="120" mass="13133">MACSSFLSCGSYLSLTSYIFGVVIDGFCTTIRFKNLQRVANPAFLVGEPYHGAGTVAAGNLPYPPPPRTNNFMRTDPDRFKKANVKLDQLEAAMGQVEPLGLGIDEDVMLSEEPLKESTW</sequence>
<gene>
    <name evidence="1" type="ORF">QR680_015128</name>
</gene>